<evidence type="ECO:0000313" key="8">
    <source>
        <dbReference type="Proteomes" id="UP001597112"/>
    </source>
</evidence>
<protein>
    <submittedName>
        <fullName evidence="7">Redoxin domain-containing protein</fullName>
    </submittedName>
</protein>
<dbReference type="PANTHER" id="PTHR42852:SF6">
    <property type="entry name" value="THIOL:DISULFIDE INTERCHANGE PROTEIN DSBE"/>
    <property type="match status" value="1"/>
</dbReference>
<dbReference type="PROSITE" id="PS00194">
    <property type="entry name" value="THIOREDOXIN_1"/>
    <property type="match status" value="1"/>
</dbReference>
<dbReference type="InterPro" id="IPR050553">
    <property type="entry name" value="Thioredoxin_ResA/DsbE_sf"/>
</dbReference>
<keyword evidence="3" id="KW-1015">Disulfide bond</keyword>
<comment type="subcellular location">
    <subcellularLocation>
        <location evidence="1">Cell envelope</location>
    </subcellularLocation>
</comment>
<evidence type="ECO:0000256" key="5">
    <source>
        <dbReference type="SAM" id="SignalP"/>
    </source>
</evidence>
<dbReference type="InterPro" id="IPR000866">
    <property type="entry name" value="AhpC/TSA"/>
</dbReference>
<dbReference type="PROSITE" id="PS51352">
    <property type="entry name" value="THIOREDOXIN_2"/>
    <property type="match status" value="1"/>
</dbReference>
<dbReference type="Pfam" id="PF14289">
    <property type="entry name" value="DUF4369"/>
    <property type="match status" value="1"/>
</dbReference>
<feature type="domain" description="Thioredoxin" evidence="6">
    <location>
        <begin position="226"/>
        <end position="364"/>
    </location>
</feature>
<proteinExistence type="predicted"/>
<feature type="chain" id="PRO_5045300085" evidence="5">
    <location>
        <begin position="21"/>
        <end position="364"/>
    </location>
</feature>
<dbReference type="SUPFAM" id="SSF52833">
    <property type="entry name" value="Thioredoxin-like"/>
    <property type="match status" value="1"/>
</dbReference>
<evidence type="ECO:0000259" key="6">
    <source>
        <dbReference type="PROSITE" id="PS51352"/>
    </source>
</evidence>
<evidence type="ECO:0000256" key="1">
    <source>
        <dbReference type="ARBA" id="ARBA00004196"/>
    </source>
</evidence>
<gene>
    <name evidence="7" type="ORF">ACFQ21_30120</name>
</gene>
<evidence type="ECO:0000256" key="4">
    <source>
        <dbReference type="ARBA" id="ARBA00023284"/>
    </source>
</evidence>
<accession>A0ABW3KDW3</accession>
<sequence length="364" mass="41280">MKSIILTLVAFFLCLNLASAQERGFVVTGKLEGLKPSYLFMYHSYKGVEHRDSLMVKDGTFSFKGKVHEPSMCIIFSKEIRFQKVFYVQNADMKFTGSVEAPDKIVITGSPVQDEYSVLEKRIAEHRSKAMAIYERAEAVRKDGKTEEANQLMAEFDKLYRGEGAIRKQFIIDFPKSYAALGELLYWTTESNYKEAAELYAAIATELKTTDKAKEIEAHIKNLDVTQVGKPFVDFTMNDAQGKAVQLSSYKGKYVLLEFWASWCGPCRAENPNLREQYAKFKDKGFNILGVSLDDKEDRWKKALEKDNLPWTQVSDLKGWHNAAAIQYGVRAIPANFLISPEGKIIARDLRGEALNAKLSEIFP</sequence>
<dbReference type="InterPro" id="IPR013766">
    <property type="entry name" value="Thioredoxin_domain"/>
</dbReference>
<dbReference type="Gene3D" id="3.40.30.10">
    <property type="entry name" value="Glutaredoxin"/>
    <property type="match status" value="1"/>
</dbReference>
<dbReference type="Pfam" id="PF00578">
    <property type="entry name" value="AhpC-TSA"/>
    <property type="match status" value="1"/>
</dbReference>
<keyword evidence="2" id="KW-0201">Cytochrome c-type biogenesis</keyword>
<dbReference type="RefSeq" id="WP_377586508.1">
    <property type="nucleotide sequence ID" value="NZ_JBHTKA010000016.1"/>
</dbReference>
<dbReference type="CDD" id="cd02966">
    <property type="entry name" value="TlpA_like_family"/>
    <property type="match status" value="1"/>
</dbReference>
<name>A0ABW3KDW3_9BACT</name>
<organism evidence="7 8">
    <name type="scientific">Ohtaekwangia kribbensis</name>
    <dbReference type="NCBI Taxonomy" id="688913"/>
    <lineage>
        <taxon>Bacteria</taxon>
        <taxon>Pseudomonadati</taxon>
        <taxon>Bacteroidota</taxon>
        <taxon>Cytophagia</taxon>
        <taxon>Cytophagales</taxon>
        <taxon>Fulvivirgaceae</taxon>
        <taxon>Ohtaekwangia</taxon>
    </lineage>
</organism>
<dbReference type="EMBL" id="JBHTKA010000016">
    <property type="protein sequence ID" value="MFD1003620.1"/>
    <property type="molecule type" value="Genomic_DNA"/>
</dbReference>
<dbReference type="InterPro" id="IPR036249">
    <property type="entry name" value="Thioredoxin-like_sf"/>
</dbReference>
<evidence type="ECO:0000256" key="3">
    <source>
        <dbReference type="ARBA" id="ARBA00023157"/>
    </source>
</evidence>
<comment type="caution">
    <text evidence="7">The sequence shown here is derived from an EMBL/GenBank/DDBJ whole genome shotgun (WGS) entry which is preliminary data.</text>
</comment>
<evidence type="ECO:0000256" key="2">
    <source>
        <dbReference type="ARBA" id="ARBA00022748"/>
    </source>
</evidence>
<reference evidence="8" key="1">
    <citation type="journal article" date="2019" name="Int. J. Syst. Evol. Microbiol.">
        <title>The Global Catalogue of Microorganisms (GCM) 10K type strain sequencing project: providing services to taxonomists for standard genome sequencing and annotation.</title>
        <authorList>
            <consortium name="The Broad Institute Genomics Platform"/>
            <consortium name="The Broad Institute Genome Sequencing Center for Infectious Disease"/>
            <person name="Wu L."/>
            <person name="Ma J."/>
        </authorList>
    </citation>
    <scope>NUCLEOTIDE SEQUENCE [LARGE SCALE GENOMIC DNA]</scope>
    <source>
        <strain evidence="8">CCUG 58938</strain>
    </source>
</reference>
<dbReference type="InterPro" id="IPR017937">
    <property type="entry name" value="Thioredoxin_CS"/>
</dbReference>
<keyword evidence="8" id="KW-1185">Reference proteome</keyword>
<dbReference type="InterPro" id="IPR025380">
    <property type="entry name" value="DUF4369"/>
</dbReference>
<keyword evidence="5" id="KW-0732">Signal</keyword>
<evidence type="ECO:0000313" key="7">
    <source>
        <dbReference type="EMBL" id="MFD1003620.1"/>
    </source>
</evidence>
<dbReference type="PANTHER" id="PTHR42852">
    <property type="entry name" value="THIOL:DISULFIDE INTERCHANGE PROTEIN DSBE"/>
    <property type="match status" value="1"/>
</dbReference>
<feature type="signal peptide" evidence="5">
    <location>
        <begin position="1"/>
        <end position="20"/>
    </location>
</feature>
<dbReference type="Proteomes" id="UP001597112">
    <property type="component" value="Unassembled WGS sequence"/>
</dbReference>
<keyword evidence="4" id="KW-0676">Redox-active center</keyword>